<protein>
    <submittedName>
        <fullName evidence="2">Uncharacterized protein</fullName>
    </submittedName>
</protein>
<organism evidence="2 3">
    <name type="scientific">Stylosanthes scabra</name>
    <dbReference type="NCBI Taxonomy" id="79078"/>
    <lineage>
        <taxon>Eukaryota</taxon>
        <taxon>Viridiplantae</taxon>
        <taxon>Streptophyta</taxon>
        <taxon>Embryophyta</taxon>
        <taxon>Tracheophyta</taxon>
        <taxon>Spermatophyta</taxon>
        <taxon>Magnoliopsida</taxon>
        <taxon>eudicotyledons</taxon>
        <taxon>Gunneridae</taxon>
        <taxon>Pentapetalae</taxon>
        <taxon>rosids</taxon>
        <taxon>fabids</taxon>
        <taxon>Fabales</taxon>
        <taxon>Fabaceae</taxon>
        <taxon>Papilionoideae</taxon>
        <taxon>50 kb inversion clade</taxon>
        <taxon>dalbergioids sensu lato</taxon>
        <taxon>Dalbergieae</taxon>
        <taxon>Pterocarpus clade</taxon>
        <taxon>Stylosanthes</taxon>
    </lineage>
</organism>
<accession>A0ABU6SNQ2</accession>
<keyword evidence="1" id="KW-0472">Membrane</keyword>
<dbReference type="PANTHER" id="PTHR33430:SF13">
    <property type="entry name" value="CASP-LIKE PROTEIN"/>
    <property type="match status" value="1"/>
</dbReference>
<dbReference type="Proteomes" id="UP001341840">
    <property type="component" value="Unassembled WGS sequence"/>
</dbReference>
<feature type="transmembrane region" description="Helical" evidence="1">
    <location>
        <begin position="73"/>
        <end position="94"/>
    </location>
</feature>
<proteinExistence type="predicted"/>
<dbReference type="EMBL" id="JASCZI010061190">
    <property type="protein sequence ID" value="MED6137955.1"/>
    <property type="molecule type" value="Genomic_DNA"/>
</dbReference>
<name>A0ABU6SNQ2_9FABA</name>
<gene>
    <name evidence="2" type="ORF">PIB30_069849</name>
</gene>
<feature type="transmembrane region" description="Helical" evidence="1">
    <location>
        <begin position="34"/>
        <end position="52"/>
    </location>
</feature>
<comment type="caution">
    <text evidence="2">The sequence shown here is derived from an EMBL/GenBank/DDBJ whole genome shotgun (WGS) entry which is preliminary data.</text>
</comment>
<dbReference type="PANTHER" id="PTHR33430">
    <property type="entry name" value="MATERNAL EFFECT EMBRYO ARREST PROTEIN"/>
    <property type="match status" value="1"/>
</dbReference>
<sequence length="194" mass="21577">MADNNAQVRPTNAQVRPTNAQIQLRKMEWIDYTVALNLSCMFATLILFALYTQPLKLASSHSICNFDPKQVNLRFYLMLSSSLFLFASMTAQSLKLYINFGRVLTSPQVDEQYLYVPLIASAAATLTGFGLMIVAIVNLVIATLGEFSCGNGYTQIIFIFGGIMVFLSLGAYLGVGIFVVLKTWEKEEEERTTT</sequence>
<evidence type="ECO:0000313" key="3">
    <source>
        <dbReference type="Proteomes" id="UP001341840"/>
    </source>
</evidence>
<feature type="transmembrane region" description="Helical" evidence="1">
    <location>
        <begin position="114"/>
        <end position="144"/>
    </location>
</feature>
<feature type="transmembrane region" description="Helical" evidence="1">
    <location>
        <begin position="156"/>
        <end position="181"/>
    </location>
</feature>
<evidence type="ECO:0000256" key="1">
    <source>
        <dbReference type="SAM" id="Phobius"/>
    </source>
</evidence>
<reference evidence="2 3" key="1">
    <citation type="journal article" date="2023" name="Plants (Basel)">
        <title>Bridging the Gap: Combining Genomics and Transcriptomics Approaches to Understand Stylosanthes scabra, an Orphan Legume from the Brazilian Caatinga.</title>
        <authorList>
            <person name="Ferreira-Neto J.R.C."/>
            <person name="da Silva M.D."/>
            <person name="Binneck E."/>
            <person name="de Melo N.F."/>
            <person name="da Silva R.H."/>
            <person name="de Melo A.L.T.M."/>
            <person name="Pandolfi V."/>
            <person name="Bustamante F.O."/>
            <person name="Brasileiro-Vidal A.C."/>
            <person name="Benko-Iseppon A.M."/>
        </authorList>
    </citation>
    <scope>NUCLEOTIDE SEQUENCE [LARGE SCALE GENOMIC DNA]</scope>
    <source>
        <tissue evidence="2">Leaves</tissue>
    </source>
</reference>
<keyword evidence="3" id="KW-1185">Reference proteome</keyword>
<keyword evidence="1" id="KW-0812">Transmembrane</keyword>
<keyword evidence="1" id="KW-1133">Transmembrane helix</keyword>
<evidence type="ECO:0000313" key="2">
    <source>
        <dbReference type="EMBL" id="MED6137955.1"/>
    </source>
</evidence>